<dbReference type="VEuPathDB" id="FungiDB:FFUJ_13113"/>
<gene>
    <name evidence="2" type="ORF">FFUJ_13113</name>
</gene>
<feature type="chain" id="PRO_5004495303" description="Ecp2 effector protein domain-containing protein" evidence="1">
    <location>
        <begin position="42"/>
        <end position="165"/>
    </location>
</feature>
<evidence type="ECO:0000313" key="3">
    <source>
        <dbReference type="Proteomes" id="UP000016800"/>
    </source>
</evidence>
<keyword evidence="1" id="KW-0732">Signal</keyword>
<protein>
    <recommendedName>
        <fullName evidence="4">Ecp2 effector protein domain-containing protein</fullName>
    </recommendedName>
</protein>
<feature type="signal peptide" evidence="1">
    <location>
        <begin position="1"/>
        <end position="41"/>
    </location>
</feature>
<dbReference type="Proteomes" id="UP000016800">
    <property type="component" value="Chromosome IV"/>
</dbReference>
<dbReference type="HOGENOM" id="CLU_152686_0_0_1"/>
<dbReference type="GeneID" id="35406568"/>
<dbReference type="EMBL" id="HF679026">
    <property type="protein sequence ID" value="CCT66940.1"/>
    <property type="molecule type" value="Genomic_DNA"/>
</dbReference>
<sequence length="165" mass="18393">MSQKSPGYTAPPTTITSKYSYPVKIMHSLLVLVSLLSLTTASHVSRSAPDTDGEYSWDCGHMAPFSVSDCNELLDWFKTISKTGWFGIGKANGLAKYWGSCQLYIQPGPLGYFALEIQQDEFVGVVRQGLVDKCPDKLTRTTVKPNNNTWVAYVTEKGWEPRNDF</sequence>
<dbReference type="RefSeq" id="XP_023429021.1">
    <property type="nucleotide sequence ID" value="XM_023575759.1"/>
</dbReference>
<reference evidence="3" key="1">
    <citation type="journal article" date="2013" name="PLoS Pathog.">
        <title>Deciphering the cryptic genome: genome-wide analyses of the rice pathogen Fusarium fujikuroi reveal complex regulation of secondary metabolism and novel metabolites.</title>
        <authorList>
            <person name="Wiemann P."/>
            <person name="Sieber C.M."/>
            <person name="von Bargen K.W."/>
            <person name="Studt L."/>
            <person name="Niehaus E.M."/>
            <person name="Espino J.J."/>
            <person name="Huss K."/>
            <person name="Michielse C.B."/>
            <person name="Albermann S."/>
            <person name="Wagner D."/>
            <person name="Bergner S.V."/>
            <person name="Connolly L.R."/>
            <person name="Fischer A."/>
            <person name="Reuter G."/>
            <person name="Kleigrewe K."/>
            <person name="Bald T."/>
            <person name="Wingfield B.D."/>
            <person name="Ophir R."/>
            <person name="Freeman S."/>
            <person name="Hippler M."/>
            <person name="Smith K.M."/>
            <person name="Brown D.W."/>
            <person name="Proctor R.H."/>
            <person name="Munsterkotter M."/>
            <person name="Freitag M."/>
            <person name="Humpf H.U."/>
            <person name="Guldener U."/>
            <person name="Tudzynski B."/>
        </authorList>
    </citation>
    <scope>NUCLEOTIDE SEQUENCE [LARGE SCALE GENOMIC DNA]</scope>
    <source>
        <strain evidence="3">CBS 195.34 / IMI 58289 / NRRL A-6831</strain>
    </source>
</reference>
<accession>S0DWV0</accession>
<evidence type="ECO:0008006" key="4">
    <source>
        <dbReference type="Google" id="ProtNLM"/>
    </source>
</evidence>
<name>S0DWV0_GIBF5</name>
<evidence type="ECO:0000313" key="2">
    <source>
        <dbReference type="EMBL" id="CCT66940.1"/>
    </source>
</evidence>
<organism evidence="2 3">
    <name type="scientific">Gibberella fujikuroi (strain CBS 195.34 / IMI 58289 / NRRL A-6831)</name>
    <name type="common">Bakanae and foot rot disease fungus</name>
    <name type="synonym">Fusarium fujikuroi</name>
    <dbReference type="NCBI Taxonomy" id="1279085"/>
    <lineage>
        <taxon>Eukaryota</taxon>
        <taxon>Fungi</taxon>
        <taxon>Dikarya</taxon>
        <taxon>Ascomycota</taxon>
        <taxon>Pezizomycotina</taxon>
        <taxon>Sordariomycetes</taxon>
        <taxon>Hypocreomycetidae</taxon>
        <taxon>Hypocreales</taxon>
        <taxon>Nectriaceae</taxon>
        <taxon>Fusarium</taxon>
        <taxon>Fusarium fujikuroi species complex</taxon>
    </lineage>
</organism>
<keyword evidence="3" id="KW-1185">Reference proteome</keyword>
<proteinExistence type="predicted"/>
<dbReference type="AlphaFoldDB" id="S0DWV0"/>
<evidence type="ECO:0000256" key="1">
    <source>
        <dbReference type="SAM" id="SignalP"/>
    </source>
</evidence>